<dbReference type="STRING" id="94208.A0A2S4KVD3"/>
<feature type="compositionally biased region" description="Polar residues" evidence="1">
    <location>
        <begin position="31"/>
        <end position="49"/>
    </location>
</feature>
<gene>
    <name evidence="2" type="ORF">TPAR_05646</name>
</gene>
<evidence type="ECO:0000313" key="3">
    <source>
        <dbReference type="Proteomes" id="UP000237481"/>
    </source>
</evidence>
<organism evidence="2 3">
    <name type="scientific">Tolypocladium paradoxum</name>
    <dbReference type="NCBI Taxonomy" id="94208"/>
    <lineage>
        <taxon>Eukaryota</taxon>
        <taxon>Fungi</taxon>
        <taxon>Dikarya</taxon>
        <taxon>Ascomycota</taxon>
        <taxon>Pezizomycotina</taxon>
        <taxon>Sordariomycetes</taxon>
        <taxon>Hypocreomycetidae</taxon>
        <taxon>Hypocreales</taxon>
        <taxon>Ophiocordycipitaceae</taxon>
        <taxon>Tolypocladium</taxon>
    </lineage>
</organism>
<feature type="region of interest" description="Disordered" evidence="1">
    <location>
        <begin position="1"/>
        <end position="83"/>
    </location>
</feature>
<protein>
    <submittedName>
        <fullName evidence="2">Uncharacterized protein</fullName>
    </submittedName>
</protein>
<name>A0A2S4KVD3_9HYPO</name>
<dbReference type="EMBL" id="PKSG01000572">
    <property type="protein sequence ID" value="POR34130.1"/>
    <property type="molecule type" value="Genomic_DNA"/>
</dbReference>
<dbReference type="OrthoDB" id="3903267at2759"/>
<dbReference type="Proteomes" id="UP000237481">
    <property type="component" value="Unassembled WGS sequence"/>
</dbReference>
<proteinExistence type="predicted"/>
<feature type="region of interest" description="Disordered" evidence="1">
    <location>
        <begin position="112"/>
        <end position="138"/>
    </location>
</feature>
<keyword evidence="3" id="KW-1185">Reference proteome</keyword>
<comment type="caution">
    <text evidence="2">The sequence shown here is derived from an EMBL/GenBank/DDBJ whole genome shotgun (WGS) entry which is preliminary data.</text>
</comment>
<evidence type="ECO:0000313" key="2">
    <source>
        <dbReference type="EMBL" id="POR34130.1"/>
    </source>
</evidence>
<dbReference type="AlphaFoldDB" id="A0A2S4KVD3"/>
<evidence type="ECO:0000256" key="1">
    <source>
        <dbReference type="SAM" id="MobiDB-lite"/>
    </source>
</evidence>
<reference evidence="2 3" key="1">
    <citation type="submission" date="2018-01" db="EMBL/GenBank/DDBJ databases">
        <title>Harnessing the power of phylogenomics to disentangle the directionality and signatures of interkingdom host jumping in the parasitic fungal genus Tolypocladium.</title>
        <authorList>
            <person name="Quandt C.A."/>
            <person name="Patterson W."/>
            <person name="Spatafora J.W."/>
        </authorList>
    </citation>
    <scope>NUCLEOTIDE SEQUENCE [LARGE SCALE GENOMIC DNA]</scope>
    <source>
        <strain evidence="2 3">NRBC 100945</strain>
    </source>
</reference>
<feature type="compositionally biased region" description="Basic and acidic residues" evidence="1">
    <location>
        <begin position="409"/>
        <end position="430"/>
    </location>
</feature>
<feature type="compositionally biased region" description="Polar residues" evidence="1">
    <location>
        <begin position="1"/>
        <end position="11"/>
    </location>
</feature>
<accession>A0A2S4KVD3</accession>
<sequence length="450" mass="48422">MPHIGNSNNPVEGNGENHLLPSIFGGEQSRKSSQQTLSSQDGDNATQQGGPVRTIAPGANGNRRSVSANAHRGGPIPPPATVGAARLRNNAWTPGFERAMNNFENAGRASIPAPIGTGRPTPGANNIGRSVSAAQQGTSAQAANNYSARLDLGLIRDGIENAVEQQVADALGPIRLMTNNLTDTVHALGSIRQAINQENDDLHEQNDVLSRQIDLQYRDIQQNSETANAHVRALAGLIEAHGHSDLSTNAHVRALANLVETHTQINQVATENANVTAALVNQLTQVAANLSQVVATLPAYIGHVVNQAFALEYQGSSALIIAAQREAFDNIFGFYNQQQGELESRREAIIQELNAMEFAYQNAGVEMPVAPHQGPEDSVIAEEESIKQEEGSETAVEESVKQEAGAEMIAKRDIKQEEDAEVTREEKPARKVGEKVKAFFKKILRFGRKE</sequence>
<feature type="region of interest" description="Disordered" evidence="1">
    <location>
        <begin position="383"/>
        <end position="430"/>
    </location>
</feature>